<dbReference type="SMART" id="SM00895">
    <property type="entry name" value="FCD"/>
    <property type="match status" value="1"/>
</dbReference>
<dbReference type="PROSITE" id="PS50949">
    <property type="entry name" value="HTH_GNTR"/>
    <property type="match status" value="1"/>
</dbReference>
<dbReference type="Pfam" id="PF00392">
    <property type="entry name" value="GntR"/>
    <property type="match status" value="1"/>
</dbReference>
<dbReference type="eggNOG" id="COG1802">
    <property type="taxonomic scope" value="Bacteria"/>
</dbReference>
<dbReference type="HOGENOM" id="CLU_017584_5_5_11"/>
<evidence type="ECO:0000313" key="6">
    <source>
        <dbReference type="Proteomes" id="UP000008710"/>
    </source>
</evidence>
<dbReference type="SMART" id="SM00345">
    <property type="entry name" value="HTH_GNTR"/>
    <property type="match status" value="1"/>
</dbReference>
<dbReference type="GO" id="GO:0003700">
    <property type="term" value="F:DNA-binding transcription factor activity"/>
    <property type="evidence" value="ECO:0007669"/>
    <property type="project" value="InterPro"/>
</dbReference>
<gene>
    <name evidence="5" type="ordered locus">RHA1_ro02097</name>
</gene>
<feature type="domain" description="HTH gntR-type" evidence="4">
    <location>
        <begin position="79"/>
        <end position="146"/>
    </location>
</feature>
<evidence type="ECO:0000259" key="4">
    <source>
        <dbReference type="PROSITE" id="PS50949"/>
    </source>
</evidence>
<accession>Q0SEY2</accession>
<keyword evidence="2" id="KW-0238">DNA-binding</keyword>
<proteinExistence type="predicted"/>
<reference evidence="6" key="1">
    <citation type="journal article" date="2006" name="Proc. Natl. Acad. Sci. U.S.A.">
        <title>The complete genome of Rhodococcus sp. RHA1 provides insights into a catabolic powerhouse.</title>
        <authorList>
            <person name="McLeod M.P."/>
            <person name="Warren R.L."/>
            <person name="Hsiao W.W.L."/>
            <person name="Araki N."/>
            <person name="Myhre M."/>
            <person name="Fernandes C."/>
            <person name="Miyazawa D."/>
            <person name="Wong W."/>
            <person name="Lillquist A.L."/>
            <person name="Wang D."/>
            <person name="Dosanjh M."/>
            <person name="Hara H."/>
            <person name="Petrescu A."/>
            <person name="Morin R.D."/>
            <person name="Yang G."/>
            <person name="Stott J.M."/>
            <person name="Schein J.E."/>
            <person name="Shin H."/>
            <person name="Smailus D."/>
            <person name="Siddiqui A.S."/>
            <person name="Marra M.A."/>
            <person name="Jones S.J.M."/>
            <person name="Holt R."/>
            <person name="Brinkman F.S.L."/>
            <person name="Miyauchi K."/>
            <person name="Fukuda M."/>
            <person name="Davies J.E."/>
            <person name="Mohn W.W."/>
            <person name="Eltis L.D."/>
        </authorList>
    </citation>
    <scope>NUCLEOTIDE SEQUENCE [LARGE SCALE GENOMIC DNA]</scope>
    <source>
        <strain evidence="6">RHA1</strain>
    </source>
</reference>
<dbReference type="Pfam" id="PF07729">
    <property type="entry name" value="FCD"/>
    <property type="match status" value="1"/>
</dbReference>
<dbReference type="SUPFAM" id="SSF46785">
    <property type="entry name" value="Winged helix' DNA-binding domain"/>
    <property type="match status" value="1"/>
</dbReference>
<dbReference type="AlphaFoldDB" id="Q0SEY2"/>
<dbReference type="Proteomes" id="UP000008710">
    <property type="component" value="Chromosome"/>
</dbReference>
<evidence type="ECO:0000256" key="2">
    <source>
        <dbReference type="ARBA" id="ARBA00023125"/>
    </source>
</evidence>
<dbReference type="Gene3D" id="1.20.120.530">
    <property type="entry name" value="GntR ligand-binding domain-like"/>
    <property type="match status" value="1"/>
</dbReference>
<dbReference type="PANTHER" id="PTHR43537">
    <property type="entry name" value="TRANSCRIPTIONAL REGULATOR, GNTR FAMILY"/>
    <property type="match status" value="1"/>
</dbReference>
<keyword evidence="1" id="KW-0805">Transcription regulation</keyword>
<protein>
    <submittedName>
        <fullName evidence="5">Probable transcriptional regulator, GntR family protein</fullName>
    </submittedName>
</protein>
<dbReference type="InterPro" id="IPR036388">
    <property type="entry name" value="WH-like_DNA-bd_sf"/>
</dbReference>
<name>Q0SEY2_RHOJR</name>
<dbReference type="InterPro" id="IPR036390">
    <property type="entry name" value="WH_DNA-bd_sf"/>
</dbReference>
<evidence type="ECO:0000256" key="1">
    <source>
        <dbReference type="ARBA" id="ARBA00023015"/>
    </source>
</evidence>
<evidence type="ECO:0000256" key="3">
    <source>
        <dbReference type="ARBA" id="ARBA00023163"/>
    </source>
</evidence>
<dbReference type="KEGG" id="rha:RHA1_ro02097"/>
<dbReference type="InterPro" id="IPR000524">
    <property type="entry name" value="Tscrpt_reg_HTH_GntR"/>
</dbReference>
<dbReference type="GO" id="GO:0003677">
    <property type="term" value="F:DNA binding"/>
    <property type="evidence" value="ECO:0007669"/>
    <property type="project" value="UniProtKB-KW"/>
</dbReference>
<sequence length="288" mass="31731">MLVVSFFGGHLPEAGGSRRSLRCDRSHIRSVYVMYTQRILGVSIACMINLLRVRQSDGPFDEGIEMSASTLAGPAGESGPARDRVYVWLRDEIIRGSIEGGRFLDELWVSGTMGVSRTPVREAFHRLAAERFITLLPRKGAQVRTVTGRELEEVYQTRLLIEGHAVSTLCARGVGAPAHMVDLIEPMEAAGREQDWFAVSGLDREFHLTMVSAAQNSVLTELYDSLRSRQQRVAVRALNVGPQRLDTINAQHRALVAALDAVDADQALEILTAHLRPVPEVLALLPSQ</sequence>
<evidence type="ECO:0000313" key="5">
    <source>
        <dbReference type="EMBL" id="ABG93904.1"/>
    </source>
</evidence>
<dbReference type="InterPro" id="IPR011711">
    <property type="entry name" value="GntR_C"/>
</dbReference>
<dbReference type="Gene3D" id="1.10.10.10">
    <property type="entry name" value="Winged helix-like DNA-binding domain superfamily/Winged helix DNA-binding domain"/>
    <property type="match status" value="1"/>
</dbReference>
<dbReference type="SUPFAM" id="SSF48008">
    <property type="entry name" value="GntR ligand-binding domain-like"/>
    <property type="match status" value="1"/>
</dbReference>
<keyword evidence="3" id="KW-0804">Transcription</keyword>
<organism evidence="5 6">
    <name type="scientific">Rhodococcus jostii (strain RHA1)</name>
    <dbReference type="NCBI Taxonomy" id="101510"/>
    <lineage>
        <taxon>Bacteria</taxon>
        <taxon>Bacillati</taxon>
        <taxon>Actinomycetota</taxon>
        <taxon>Actinomycetes</taxon>
        <taxon>Mycobacteriales</taxon>
        <taxon>Nocardiaceae</taxon>
        <taxon>Rhodococcus</taxon>
    </lineage>
</organism>
<dbReference type="PANTHER" id="PTHR43537:SF24">
    <property type="entry name" value="GLUCONATE OPERON TRANSCRIPTIONAL REPRESSOR"/>
    <property type="match status" value="1"/>
</dbReference>
<dbReference type="InterPro" id="IPR008920">
    <property type="entry name" value="TF_FadR/GntR_C"/>
</dbReference>
<dbReference type="EMBL" id="CP000431">
    <property type="protein sequence ID" value="ABG93904.1"/>
    <property type="molecule type" value="Genomic_DNA"/>
</dbReference>